<organism evidence="7 8">
    <name type="scientific">Hymenobacter jejuensis</name>
    <dbReference type="NCBI Taxonomy" id="2502781"/>
    <lineage>
        <taxon>Bacteria</taxon>
        <taxon>Pseudomonadati</taxon>
        <taxon>Bacteroidota</taxon>
        <taxon>Cytophagia</taxon>
        <taxon>Cytophagales</taxon>
        <taxon>Hymenobacteraceae</taxon>
        <taxon>Hymenobacter</taxon>
    </lineage>
</organism>
<dbReference type="SMART" id="SM00388">
    <property type="entry name" value="HisKA"/>
    <property type="match status" value="1"/>
</dbReference>
<dbReference type="Proteomes" id="UP000305398">
    <property type="component" value="Chromosome"/>
</dbReference>
<evidence type="ECO:0000259" key="6">
    <source>
        <dbReference type="PROSITE" id="PS50109"/>
    </source>
</evidence>
<proteinExistence type="predicted"/>
<reference evidence="7 8" key="1">
    <citation type="submission" date="2019-06" db="EMBL/GenBank/DDBJ databases">
        <authorList>
            <person name="Srinivasan S."/>
        </authorList>
    </citation>
    <scope>NUCLEOTIDE SEQUENCE [LARGE SCALE GENOMIC DNA]</scope>
    <source>
        <strain evidence="7 8">17J68-5</strain>
    </source>
</reference>
<dbReference type="EC" id="2.7.13.3" evidence="2"/>
<dbReference type="Gene3D" id="3.30.565.10">
    <property type="entry name" value="Histidine kinase-like ATPase, C-terminal domain"/>
    <property type="match status" value="1"/>
</dbReference>
<name>A0A5B8A5L2_9BACT</name>
<dbReference type="PANTHER" id="PTHR43065:SF42">
    <property type="entry name" value="TWO-COMPONENT SENSOR PPRA"/>
    <property type="match status" value="1"/>
</dbReference>
<accession>A0A5B8A5L2</accession>
<feature type="coiled-coil region" evidence="4">
    <location>
        <begin position="56"/>
        <end position="84"/>
    </location>
</feature>
<dbReference type="InterPro" id="IPR003594">
    <property type="entry name" value="HATPase_dom"/>
</dbReference>
<evidence type="ECO:0000256" key="5">
    <source>
        <dbReference type="SAM" id="Phobius"/>
    </source>
</evidence>
<comment type="catalytic activity">
    <reaction evidence="1">
        <text>ATP + protein L-histidine = ADP + protein N-phospho-L-histidine.</text>
        <dbReference type="EC" id="2.7.13.3"/>
    </reaction>
</comment>
<dbReference type="EMBL" id="CP040896">
    <property type="protein sequence ID" value="QDA62618.1"/>
    <property type="molecule type" value="Genomic_DNA"/>
</dbReference>
<sequence length="371" mass="41611">MATFHEDLLHIEILSIPLRTLLTFPAFLSPVLAISMFLARRFALDSRLLAIKLVQVRRLSAQTMAQQQEKQELLAQQNETLELQVQQRTAALQRTLTNLQTAQHQLIQSEKMASLGELAAGIAHEIQNPLNFVNNFAEVAVELLTELKEGPLPALPEEEKKLADELVDELTQNLDKVTYHGHRADSIVKGMLEHSRATGGARQPTDLNAVCDEYLRLSYHGLRAKDKTFNATLTTHFDEHLGRPEVVPQDMGRVLLNLFNNAFYAVHQRQKLGQPDYRPEVIVTTERHPNDDVVIRVRDNGMGIPPAVRAKIFQPFFTTKPPGEGTGLGLSLSYDIITKSHGGTLTVESKEGEFTEFTIWLPPFVSSEDEV</sequence>
<dbReference type="InterPro" id="IPR003661">
    <property type="entry name" value="HisK_dim/P_dom"/>
</dbReference>
<dbReference type="InterPro" id="IPR005467">
    <property type="entry name" value="His_kinase_dom"/>
</dbReference>
<feature type="transmembrane region" description="Helical" evidence="5">
    <location>
        <begin position="20"/>
        <end position="39"/>
    </location>
</feature>
<keyword evidence="5" id="KW-0812">Transmembrane</keyword>
<dbReference type="OrthoDB" id="9806995at2"/>
<dbReference type="SUPFAM" id="SSF55874">
    <property type="entry name" value="ATPase domain of HSP90 chaperone/DNA topoisomerase II/histidine kinase"/>
    <property type="match status" value="1"/>
</dbReference>
<dbReference type="InterPro" id="IPR036890">
    <property type="entry name" value="HATPase_C_sf"/>
</dbReference>
<protein>
    <recommendedName>
        <fullName evidence="2">histidine kinase</fullName>
        <ecNumber evidence="2">2.7.13.3</ecNumber>
    </recommendedName>
</protein>
<dbReference type="GO" id="GO:0000155">
    <property type="term" value="F:phosphorelay sensor kinase activity"/>
    <property type="evidence" value="ECO:0007669"/>
    <property type="project" value="InterPro"/>
</dbReference>
<dbReference type="SUPFAM" id="SSF47384">
    <property type="entry name" value="Homodimeric domain of signal transducing histidine kinase"/>
    <property type="match status" value="1"/>
</dbReference>
<dbReference type="Gene3D" id="1.10.287.130">
    <property type="match status" value="1"/>
</dbReference>
<gene>
    <name evidence="7" type="ORF">FHG12_16445</name>
</gene>
<keyword evidence="3" id="KW-0597">Phosphoprotein</keyword>
<dbReference type="Pfam" id="PF02518">
    <property type="entry name" value="HATPase_c"/>
    <property type="match status" value="1"/>
</dbReference>
<feature type="domain" description="Histidine kinase" evidence="6">
    <location>
        <begin position="121"/>
        <end position="365"/>
    </location>
</feature>
<evidence type="ECO:0000256" key="3">
    <source>
        <dbReference type="ARBA" id="ARBA00022553"/>
    </source>
</evidence>
<evidence type="ECO:0000313" key="8">
    <source>
        <dbReference type="Proteomes" id="UP000305398"/>
    </source>
</evidence>
<dbReference type="SMART" id="SM00387">
    <property type="entry name" value="HATPase_c"/>
    <property type="match status" value="1"/>
</dbReference>
<dbReference type="InterPro" id="IPR004358">
    <property type="entry name" value="Sig_transdc_His_kin-like_C"/>
</dbReference>
<keyword evidence="5" id="KW-1133">Transmembrane helix</keyword>
<keyword evidence="8" id="KW-1185">Reference proteome</keyword>
<dbReference type="CDD" id="cd00082">
    <property type="entry name" value="HisKA"/>
    <property type="match status" value="1"/>
</dbReference>
<keyword evidence="5" id="KW-0472">Membrane</keyword>
<dbReference type="Pfam" id="PF00512">
    <property type="entry name" value="HisKA"/>
    <property type="match status" value="1"/>
</dbReference>
<dbReference type="PRINTS" id="PR00344">
    <property type="entry name" value="BCTRLSENSOR"/>
</dbReference>
<keyword evidence="4" id="KW-0175">Coiled coil</keyword>
<dbReference type="AlphaFoldDB" id="A0A5B8A5L2"/>
<evidence type="ECO:0000313" key="7">
    <source>
        <dbReference type="EMBL" id="QDA62618.1"/>
    </source>
</evidence>
<evidence type="ECO:0000256" key="1">
    <source>
        <dbReference type="ARBA" id="ARBA00000085"/>
    </source>
</evidence>
<evidence type="ECO:0000256" key="2">
    <source>
        <dbReference type="ARBA" id="ARBA00012438"/>
    </source>
</evidence>
<dbReference type="PANTHER" id="PTHR43065">
    <property type="entry name" value="SENSOR HISTIDINE KINASE"/>
    <property type="match status" value="1"/>
</dbReference>
<evidence type="ECO:0000256" key="4">
    <source>
        <dbReference type="SAM" id="Coils"/>
    </source>
</evidence>
<dbReference type="KEGG" id="hyj:FHG12_16445"/>
<dbReference type="InterPro" id="IPR036097">
    <property type="entry name" value="HisK_dim/P_sf"/>
</dbReference>
<dbReference type="PROSITE" id="PS50109">
    <property type="entry name" value="HIS_KIN"/>
    <property type="match status" value="1"/>
</dbReference>